<evidence type="ECO:0000313" key="3">
    <source>
        <dbReference type="Proteomes" id="UP000830343"/>
    </source>
</evidence>
<dbReference type="PANTHER" id="PTHR43174:SF3">
    <property type="entry name" value="UDP-N-ACETYLGLUCOSAMINE 2-EPIMERASE"/>
    <property type="match status" value="1"/>
</dbReference>
<dbReference type="Pfam" id="PF02350">
    <property type="entry name" value="Epimerase_2"/>
    <property type="match status" value="1"/>
</dbReference>
<dbReference type="Proteomes" id="UP000830343">
    <property type="component" value="Chromosome"/>
</dbReference>
<evidence type="ECO:0000259" key="1">
    <source>
        <dbReference type="Pfam" id="PF02350"/>
    </source>
</evidence>
<accession>A0ABY3ZY04</accession>
<dbReference type="InterPro" id="IPR029767">
    <property type="entry name" value="WecB-like"/>
</dbReference>
<sequence>MRTIGIVTGTRADYGILKPLIKRIHDSEEVELKIFVTGMHLSQEFGMTVNEIKNDGFPIAEEIEILLSSDSKRAMVKSMGLAMISFSEVLERYNLDLIVILGDRFEALAVAITANTLSIPIAHIHGGETTEGAIDEGFRHAITKFSQLHFASTDEYKKRIIQLGENPNNVYNVGAMGIENIKTLSLLERDEVYKKYNLNKSKDLIICTYHPETMLNSNGIKEVEALIEVLENYKKNYNIIITKSNADANGRIFNELWDRFANENEDVHSYFSLGMYNYLSAVSHSKFVIGNSSSGIIEVPSFGVPTINIGNRQKGRVQANSIINSNASVAGLTNAIETAINSDYSNVQNPYEGEFTSKNIFQIIMSNIDNLYMEKSFYDIEVKNL</sequence>
<gene>
    <name evidence="2" type="primary">neuC</name>
    <name evidence="2" type="ORF">MRZ06_03895</name>
</gene>
<dbReference type="CDD" id="cd03786">
    <property type="entry name" value="GTB_UDP-GlcNAc_2-Epimerase"/>
    <property type="match status" value="1"/>
</dbReference>
<dbReference type="EC" id="3.2.1.183" evidence="2"/>
<dbReference type="Gene3D" id="3.40.50.2000">
    <property type="entry name" value="Glycogen Phosphorylase B"/>
    <property type="match status" value="2"/>
</dbReference>
<reference evidence="2" key="1">
    <citation type="submission" date="2022-03" db="EMBL/GenBank/DDBJ databases">
        <authorList>
            <person name="Vrbovska V."/>
            <person name="Kovarovic V."/>
            <person name="Botka T."/>
            <person name="Pantucek R."/>
        </authorList>
    </citation>
    <scope>NUCLEOTIDE SEQUENCE</scope>
    <source>
        <strain evidence="2">CCM 2609</strain>
    </source>
</reference>
<dbReference type="NCBIfam" id="TIGR03568">
    <property type="entry name" value="NeuC_NnaA"/>
    <property type="match status" value="1"/>
</dbReference>
<proteinExistence type="predicted"/>
<evidence type="ECO:0000313" key="2">
    <source>
        <dbReference type="EMBL" id="UOB21234.1"/>
    </source>
</evidence>
<dbReference type="PANTHER" id="PTHR43174">
    <property type="entry name" value="UDP-N-ACETYLGLUCOSAMINE 2-EPIMERASE"/>
    <property type="match status" value="1"/>
</dbReference>
<dbReference type="InterPro" id="IPR020004">
    <property type="entry name" value="UDP-GlcNAc_Epase"/>
</dbReference>
<name>A0ABY3ZY04_9STAP</name>
<dbReference type="InterPro" id="IPR003331">
    <property type="entry name" value="UDP_GlcNAc_Epimerase_2_dom"/>
</dbReference>
<protein>
    <submittedName>
        <fullName evidence="2">UDP-N-acetylglucosamine 2-epimerase</fullName>
        <ecNumber evidence="2">3.2.1.183</ecNumber>
    </submittedName>
</protein>
<keyword evidence="2" id="KW-0378">Hydrolase</keyword>
<dbReference type="GO" id="GO:0016798">
    <property type="term" value="F:hydrolase activity, acting on glycosyl bonds"/>
    <property type="evidence" value="ECO:0007669"/>
    <property type="project" value="UniProtKB-KW"/>
</dbReference>
<dbReference type="RefSeq" id="WP_243366727.1">
    <property type="nucleotide sequence ID" value="NZ_CP094348.1"/>
</dbReference>
<feature type="domain" description="UDP-N-acetylglucosamine 2-epimerase" evidence="1">
    <location>
        <begin position="23"/>
        <end position="364"/>
    </location>
</feature>
<reference evidence="2" key="2">
    <citation type="submission" date="2022-04" db="EMBL/GenBank/DDBJ databases">
        <title>Antimicrobial genetic elements in methicillin-resistant Macrococcus armenti.</title>
        <authorList>
            <person name="Keller J.E."/>
            <person name="Schwendener S."/>
            <person name="Pantucek R."/>
            <person name="Perreten V."/>
        </authorList>
    </citation>
    <scope>NUCLEOTIDE SEQUENCE</scope>
    <source>
        <strain evidence="2">CCM 2609</strain>
    </source>
</reference>
<keyword evidence="2" id="KW-0326">Glycosidase</keyword>
<dbReference type="EMBL" id="CP094348">
    <property type="protein sequence ID" value="UOB21234.1"/>
    <property type="molecule type" value="Genomic_DNA"/>
</dbReference>
<organism evidence="2 3">
    <name type="scientific">Macrococcus armenti</name>
    <dbReference type="NCBI Taxonomy" id="2875764"/>
    <lineage>
        <taxon>Bacteria</taxon>
        <taxon>Bacillati</taxon>
        <taxon>Bacillota</taxon>
        <taxon>Bacilli</taxon>
        <taxon>Bacillales</taxon>
        <taxon>Staphylococcaceae</taxon>
        <taxon>Macrococcus</taxon>
    </lineage>
</organism>
<keyword evidence="3" id="KW-1185">Reference proteome</keyword>
<dbReference type="SUPFAM" id="SSF53756">
    <property type="entry name" value="UDP-Glycosyltransferase/glycogen phosphorylase"/>
    <property type="match status" value="1"/>
</dbReference>